<keyword evidence="1" id="KW-1133">Transmembrane helix</keyword>
<accession>A0A2T6K5F0</accession>
<keyword evidence="1" id="KW-0812">Transmembrane</keyword>
<sequence length="130" mass="13206">MAIGAIVEINLDSKELLDRSQIGIDSIALALASGAATALSVATGLSSALVGVMVAVALRPPSVAIAMFAGAGEFGLAGRAALLLFANIVSVGIASQLVFLLRGIRPRTWHEQENAKSPSGLTSLSGEAFF</sequence>
<evidence type="ECO:0000256" key="1">
    <source>
        <dbReference type="SAM" id="Phobius"/>
    </source>
</evidence>
<proteinExistence type="predicted"/>
<dbReference type="AlphaFoldDB" id="A0A2T6K5F0"/>
<dbReference type="Pfam" id="PF04087">
    <property type="entry name" value="DUF389"/>
    <property type="match status" value="1"/>
</dbReference>
<evidence type="ECO:0000313" key="2">
    <source>
        <dbReference type="EMBL" id="PUB09892.1"/>
    </source>
</evidence>
<dbReference type="PANTHER" id="PTHR20992:SF9">
    <property type="entry name" value="AT15442P-RELATED"/>
    <property type="match status" value="1"/>
</dbReference>
<reference evidence="2 3" key="1">
    <citation type="submission" date="2018-04" db="EMBL/GenBank/DDBJ databases">
        <title>Genomic Encyclopedia of Archaeal and Bacterial Type Strains, Phase II (KMG-II): from individual species to whole genera.</title>
        <authorList>
            <person name="Goeker M."/>
        </authorList>
    </citation>
    <scope>NUCLEOTIDE SEQUENCE [LARGE SCALE GENOMIC DNA]</scope>
    <source>
        <strain evidence="2 3">DSM 29955</strain>
    </source>
</reference>
<name>A0A2T6K5F0_9RHOB</name>
<evidence type="ECO:0000313" key="3">
    <source>
        <dbReference type="Proteomes" id="UP000244523"/>
    </source>
</evidence>
<dbReference type="EMBL" id="QBUD01000024">
    <property type="protein sequence ID" value="PUB09892.1"/>
    <property type="molecule type" value="Genomic_DNA"/>
</dbReference>
<feature type="transmembrane region" description="Helical" evidence="1">
    <location>
        <begin position="76"/>
        <end position="101"/>
    </location>
</feature>
<keyword evidence="3" id="KW-1185">Reference proteome</keyword>
<keyword evidence="1" id="KW-0472">Membrane</keyword>
<comment type="caution">
    <text evidence="2">The sequence shown here is derived from an EMBL/GenBank/DDBJ whole genome shotgun (WGS) entry which is preliminary data.</text>
</comment>
<dbReference type="Proteomes" id="UP000244523">
    <property type="component" value="Unassembled WGS sequence"/>
</dbReference>
<dbReference type="PANTHER" id="PTHR20992">
    <property type="entry name" value="AT15442P-RELATED"/>
    <property type="match status" value="1"/>
</dbReference>
<organism evidence="2 3">
    <name type="scientific">Yoonia sediminilitoris</name>
    <dbReference type="NCBI Taxonomy" id="1286148"/>
    <lineage>
        <taxon>Bacteria</taxon>
        <taxon>Pseudomonadati</taxon>
        <taxon>Pseudomonadota</taxon>
        <taxon>Alphaproteobacteria</taxon>
        <taxon>Rhodobacterales</taxon>
        <taxon>Paracoccaceae</taxon>
        <taxon>Yoonia</taxon>
    </lineage>
</organism>
<gene>
    <name evidence="2" type="ORF">C8N45_12425</name>
</gene>
<dbReference type="InterPro" id="IPR005240">
    <property type="entry name" value="DUF389"/>
</dbReference>
<feature type="transmembrane region" description="Helical" evidence="1">
    <location>
        <begin position="27"/>
        <end position="56"/>
    </location>
</feature>
<protein>
    <submittedName>
        <fullName evidence="2">Uncharacterized protein DUF389</fullName>
    </submittedName>
</protein>